<gene>
    <name evidence="2" type="ORF">A3B37_01945</name>
</gene>
<keyword evidence="1" id="KW-1133">Transmembrane helix</keyword>
<evidence type="ECO:0000313" key="3">
    <source>
        <dbReference type="Proteomes" id="UP000176705"/>
    </source>
</evidence>
<reference evidence="2 3" key="1">
    <citation type="journal article" date="2016" name="Nat. Commun.">
        <title>Thousands of microbial genomes shed light on interconnected biogeochemical processes in an aquifer system.</title>
        <authorList>
            <person name="Anantharaman K."/>
            <person name="Brown C.T."/>
            <person name="Hug L.A."/>
            <person name="Sharon I."/>
            <person name="Castelle C.J."/>
            <person name="Probst A.J."/>
            <person name="Thomas B.C."/>
            <person name="Singh A."/>
            <person name="Wilkins M.J."/>
            <person name="Karaoz U."/>
            <person name="Brodie E.L."/>
            <person name="Williams K.H."/>
            <person name="Hubbard S.S."/>
            <person name="Banfield J.F."/>
        </authorList>
    </citation>
    <scope>NUCLEOTIDE SEQUENCE [LARGE SCALE GENOMIC DNA]</scope>
</reference>
<proteinExistence type="predicted"/>
<sequence>MNGHRRDQDFRAMVQDLWPAGSASGSLPHEQGSRIKTIVIILLAMAVLAVGGGSFYYFQIYRPTQYARAIIRIYDAAMAEGRAYGTSALKDSADYAGARDVIRKQRLLAEQVKGELALLDSPPAMTGVSRTFKEFLELNLAALAETEPRAEFLAAAADFRAEMKKFTAVLQPELPSAPSGAPARPPTPPTAGAVRLVWEEAIPHLQSFGSALVRKEPSGLVDPSFTDLRQAWQKAEPGLSVLLAIIRKLNPQSSIATVPQNVSPEELKRSEAAFADLGILSNLIERVLDKANATDLLSFRTFPRQAELSERAFELYQTTENLRKRYDRP</sequence>
<feature type="transmembrane region" description="Helical" evidence="1">
    <location>
        <begin position="38"/>
        <end position="58"/>
    </location>
</feature>
<organism evidence="2 3">
    <name type="scientific">Candidatus Sungbacteria bacterium RIFCSPLOWO2_01_FULL_59_16</name>
    <dbReference type="NCBI Taxonomy" id="1802280"/>
    <lineage>
        <taxon>Bacteria</taxon>
        <taxon>Candidatus Sungiibacteriota</taxon>
    </lineage>
</organism>
<dbReference type="AlphaFoldDB" id="A0A1G2LD27"/>
<comment type="caution">
    <text evidence="2">The sequence shown here is derived from an EMBL/GenBank/DDBJ whole genome shotgun (WGS) entry which is preliminary data.</text>
</comment>
<keyword evidence="1" id="KW-0472">Membrane</keyword>
<dbReference type="EMBL" id="MHQS01000002">
    <property type="protein sequence ID" value="OHA09444.1"/>
    <property type="molecule type" value="Genomic_DNA"/>
</dbReference>
<evidence type="ECO:0000256" key="1">
    <source>
        <dbReference type="SAM" id="Phobius"/>
    </source>
</evidence>
<dbReference type="Proteomes" id="UP000176705">
    <property type="component" value="Unassembled WGS sequence"/>
</dbReference>
<protein>
    <submittedName>
        <fullName evidence="2">Uncharacterized protein</fullName>
    </submittedName>
</protein>
<name>A0A1G2LD27_9BACT</name>
<keyword evidence="1" id="KW-0812">Transmembrane</keyword>
<dbReference type="STRING" id="1802280.A3B37_01945"/>
<evidence type="ECO:0000313" key="2">
    <source>
        <dbReference type="EMBL" id="OHA09444.1"/>
    </source>
</evidence>
<accession>A0A1G2LD27</accession>